<dbReference type="InterPro" id="IPR027417">
    <property type="entry name" value="P-loop_NTPase"/>
</dbReference>
<dbReference type="EMBL" id="CP108036">
    <property type="protein sequence ID" value="WUN77949.1"/>
    <property type="molecule type" value="Genomic_DNA"/>
</dbReference>
<dbReference type="GeneID" id="95495410"/>
<gene>
    <name evidence="2" type="ORF">OHA91_05210</name>
</gene>
<dbReference type="InterPro" id="IPR041664">
    <property type="entry name" value="AAA_16"/>
</dbReference>
<protein>
    <submittedName>
        <fullName evidence="2">AAA family ATPase</fullName>
    </submittedName>
</protein>
<dbReference type="Gene3D" id="3.40.50.300">
    <property type="entry name" value="P-loop containing nucleotide triphosphate hydrolases"/>
    <property type="match status" value="1"/>
</dbReference>
<evidence type="ECO:0000313" key="3">
    <source>
        <dbReference type="Proteomes" id="UP001432312"/>
    </source>
</evidence>
<sequence length="684" mass="75204">MSGNEGVIDDSLTVGRDRAFVGRQAELSLFKAALAGDARACPIHYLHGPGGIGKSMLLRRFAREARRAGRTVVEVDGRTVDPTPEGFAAAAGPEVRTPGVVLLVDTFEKCQGLEGWLWERFLPRLPAGALVVVAGRNALDPRWTADPGWIGLLQVSSLRNLAPSDATAFLTTRGVSSRVHTTLLSFTGGNPLALALAAALAVKDEASTSGWRPDQDAVALLLPLLIGDTPSSLHRQALEICAHAYVTSESLLRALMGDHAPELFSWLRVQPYIETSAAGLFPHDAVRESLEADLRWRDPDGFAAMHGQMRRYFLSQVRAVPESRVLQATGALTYLYRGDGHMSEFNDWRDAGLFQDQPYRPDHRDRVLELAVRAEGEESAALAAFWLDRRPEAFRVYRSTQTGEVLAFSAWLRIEEPEGLDIDPVVAAAWRHARANGPLRPGEHMALARFSVYPDEYQLPSAPMTFMQWRATSEYIRADGLTWSYAVMRDNGSWNDYLRDLNLLPADERPAVGDHRYALFGHDWRAQPADAWLQEKSAAMLSGAPMPPSPSSARGGLVVLSRPEFDAAVREALRTLRKPAVLAGNPLNRSRLVVDGRLSLSEVLAAAAEALLDERSGEKRHRAVAATYFRGAPTQEAAAERLGLPFSTYRRHLTSGIDRMSDLLWHHELQGTDLASTGKEGWPA</sequence>
<dbReference type="SUPFAM" id="SSF52540">
    <property type="entry name" value="P-loop containing nucleoside triphosphate hydrolases"/>
    <property type="match status" value="1"/>
</dbReference>
<dbReference type="Proteomes" id="UP001432312">
    <property type="component" value="Chromosome"/>
</dbReference>
<reference evidence="2" key="1">
    <citation type="submission" date="2022-10" db="EMBL/GenBank/DDBJ databases">
        <title>The complete genomes of actinobacterial strains from the NBC collection.</title>
        <authorList>
            <person name="Joergensen T.S."/>
            <person name="Alvarez Arevalo M."/>
            <person name="Sterndorff E.B."/>
            <person name="Faurdal D."/>
            <person name="Vuksanovic O."/>
            <person name="Mourched A.-S."/>
            <person name="Charusanti P."/>
            <person name="Shaw S."/>
            <person name="Blin K."/>
            <person name="Weber T."/>
        </authorList>
    </citation>
    <scope>NUCLEOTIDE SEQUENCE</scope>
    <source>
        <strain evidence="2">NBC_00303</strain>
    </source>
</reference>
<feature type="domain" description="Orc1-like AAA ATPase" evidence="1">
    <location>
        <begin position="20"/>
        <end position="77"/>
    </location>
</feature>
<evidence type="ECO:0000259" key="1">
    <source>
        <dbReference type="Pfam" id="PF13191"/>
    </source>
</evidence>
<accession>A0ABZ1Q6Q6</accession>
<keyword evidence="3" id="KW-1185">Reference proteome</keyword>
<name>A0ABZ1Q6Q6_9ACTN</name>
<proteinExistence type="predicted"/>
<dbReference type="RefSeq" id="WP_328738711.1">
    <property type="nucleotide sequence ID" value="NZ_CP108036.1"/>
</dbReference>
<dbReference type="Pfam" id="PF13191">
    <property type="entry name" value="AAA_16"/>
    <property type="match status" value="1"/>
</dbReference>
<organism evidence="2 3">
    <name type="scientific">Streptomyces erythrochromogenes</name>
    <dbReference type="NCBI Taxonomy" id="285574"/>
    <lineage>
        <taxon>Bacteria</taxon>
        <taxon>Bacillati</taxon>
        <taxon>Actinomycetota</taxon>
        <taxon>Actinomycetes</taxon>
        <taxon>Kitasatosporales</taxon>
        <taxon>Streptomycetaceae</taxon>
        <taxon>Streptomyces</taxon>
    </lineage>
</organism>
<evidence type="ECO:0000313" key="2">
    <source>
        <dbReference type="EMBL" id="WUN77949.1"/>
    </source>
</evidence>